<dbReference type="Proteomes" id="UP001320715">
    <property type="component" value="Unassembled WGS sequence"/>
</dbReference>
<gene>
    <name evidence="2" type="ORF">GTW23_15220</name>
</gene>
<comment type="caution">
    <text evidence="2">The sequence shown here is derived from an EMBL/GenBank/DDBJ whole genome shotgun (WGS) entry which is preliminary data.</text>
</comment>
<reference evidence="2 3" key="1">
    <citation type="submission" date="2020-01" db="EMBL/GenBank/DDBJ databases">
        <title>Genomes of bacteria type strains.</title>
        <authorList>
            <person name="Chen J."/>
            <person name="Zhu S."/>
            <person name="Yang J."/>
        </authorList>
    </citation>
    <scope>NUCLEOTIDE SEQUENCE [LARGE SCALE GENOMIC DNA]</scope>
    <source>
        <strain evidence="2 3">DSM 16655</strain>
    </source>
</reference>
<organism evidence="2 3">
    <name type="scientific">Hoeflea alexandrii</name>
    <dbReference type="NCBI Taxonomy" id="288436"/>
    <lineage>
        <taxon>Bacteria</taxon>
        <taxon>Pseudomonadati</taxon>
        <taxon>Pseudomonadota</taxon>
        <taxon>Alphaproteobacteria</taxon>
        <taxon>Hyphomicrobiales</taxon>
        <taxon>Rhizobiaceae</taxon>
        <taxon>Hoeflea</taxon>
    </lineage>
</organism>
<name>A0ABT1CVC0_9HYPH</name>
<accession>A0ABT1CVC0</accession>
<proteinExistence type="predicted"/>
<evidence type="ECO:0008006" key="4">
    <source>
        <dbReference type="Google" id="ProtNLM"/>
    </source>
</evidence>
<dbReference type="EMBL" id="JAAAML010000003">
    <property type="protein sequence ID" value="MCO6409531.1"/>
    <property type="molecule type" value="Genomic_DNA"/>
</dbReference>
<sequence length="55" mass="6346">MTILIQFDDNPQRHGGPTGPRQLPPGHWPDVIMWSFLETDLHYQEKPAADSYRGK</sequence>
<keyword evidence="3" id="KW-1185">Reference proteome</keyword>
<evidence type="ECO:0000256" key="1">
    <source>
        <dbReference type="SAM" id="MobiDB-lite"/>
    </source>
</evidence>
<evidence type="ECO:0000313" key="3">
    <source>
        <dbReference type="Proteomes" id="UP001320715"/>
    </source>
</evidence>
<dbReference type="RefSeq" id="WP_193217310.1">
    <property type="nucleotide sequence ID" value="NZ_JAAAML010000003.1"/>
</dbReference>
<protein>
    <recommendedName>
        <fullName evidence="4">Transposase</fullName>
    </recommendedName>
</protein>
<evidence type="ECO:0000313" key="2">
    <source>
        <dbReference type="EMBL" id="MCO6409531.1"/>
    </source>
</evidence>
<feature type="region of interest" description="Disordered" evidence="1">
    <location>
        <begin position="1"/>
        <end position="26"/>
    </location>
</feature>